<dbReference type="AlphaFoldDB" id="A0A0C9XN17"/>
<sequence length="500" mass="56099">MVGLLDIPVEIIQAILACLPANSLLHLSPTCRSLNYLSTSALLEHHGIRDPTNCTFDLDNPRGPLKVDALIALLVGLHIKQMKFLRCNIRTSWYWTWDWPVSHPLRRIHRLIQRLTSVDEVILSFDFGGEIVLDDGYLKSGIDILQNLLNMIITKSCKALRIINPGNFFGKSYIFDGPGSGSNITQGFRRFVHRNDSPDWQYKRNDGTGTRLFLTCSPVALKNIALTRMEIEAMSLFTPPCYTPAERSLILSRLVVAVQASIESLCVVDVTHILETLRFIAQLPLLDTLDFTPWTWKVGLSDEFPTTSFRIVLNMKKISAPAELLFMFSRPLTVPRLRTILLAFDINIGGMFDITTTATSIARLRDSVGSTVDLCPIIHMHSVPPSMESLCNGIPPICPIWEQEFSKFTTLCLGGQMALLDSPNTFRIILGLLTLFSGLEELHIRLTPSPEVDPTPIHLEPWMMKAILNRSPNITSIFFNKVAQKTIGSFRVLAFDLILS</sequence>
<dbReference type="OrthoDB" id="3054030at2759"/>
<dbReference type="SUPFAM" id="SSF81383">
    <property type="entry name" value="F-box domain"/>
    <property type="match status" value="1"/>
</dbReference>
<dbReference type="Pfam" id="PF00646">
    <property type="entry name" value="F-box"/>
    <property type="match status" value="1"/>
</dbReference>
<dbReference type="Proteomes" id="UP000054477">
    <property type="component" value="Unassembled WGS sequence"/>
</dbReference>
<feature type="domain" description="F-box" evidence="1">
    <location>
        <begin position="1"/>
        <end position="46"/>
    </location>
</feature>
<dbReference type="InterPro" id="IPR001810">
    <property type="entry name" value="F-box_dom"/>
</dbReference>
<evidence type="ECO:0000313" key="2">
    <source>
        <dbReference type="EMBL" id="KIJ98941.1"/>
    </source>
</evidence>
<evidence type="ECO:0000259" key="1">
    <source>
        <dbReference type="PROSITE" id="PS50181"/>
    </source>
</evidence>
<dbReference type="InterPro" id="IPR036047">
    <property type="entry name" value="F-box-like_dom_sf"/>
</dbReference>
<keyword evidence="3" id="KW-1185">Reference proteome</keyword>
<reference evidence="2 3" key="1">
    <citation type="submission" date="2014-04" db="EMBL/GenBank/DDBJ databases">
        <authorList>
            <consortium name="DOE Joint Genome Institute"/>
            <person name="Kuo A."/>
            <person name="Kohler A."/>
            <person name="Nagy L.G."/>
            <person name="Floudas D."/>
            <person name="Copeland A."/>
            <person name="Barry K.W."/>
            <person name="Cichocki N."/>
            <person name="Veneault-Fourrey C."/>
            <person name="LaButti K."/>
            <person name="Lindquist E.A."/>
            <person name="Lipzen A."/>
            <person name="Lundell T."/>
            <person name="Morin E."/>
            <person name="Murat C."/>
            <person name="Sun H."/>
            <person name="Tunlid A."/>
            <person name="Henrissat B."/>
            <person name="Grigoriev I.V."/>
            <person name="Hibbett D.S."/>
            <person name="Martin F."/>
            <person name="Nordberg H.P."/>
            <person name="Cantor M.N."/>
            <person name="Hua S.X."/>
        </authorList>
    </citation>
    <scope>NUCLEOTIDE SEQUENCE [LARGE SCALE GENOMIC DNA]</scope>
    <source>
        <strain evidence="2 3">LaAM-08-1</strain>
    </source>
</reference>
<organism evidence="2 3">
    <name type="scientific">Laccaria amethystina LaAM-08-1</name>
    <dbReference type="NCBI Taxonomy" id="1095629"/>
    <lineage>
        <taxon>Eukaryota</taxon>
        <taxon>Fungi</taxon>
        <taxon>Dikarya</taxon>
        <taxon>Basidiomycota</taxon>
        <taxon>Agaricomycotina</taxon>
        <taxon>Agaricomycetes</taxon>
        <taxon>Agaricomycetidae</taxon>
        <taxon>Agaricales</taxon>
        <taxon>Agaricineae</taxon>
        <taxon>Hydnangiaceae</taxon>
        <taxon>Laccaria</taxon>
    </lineage>
</organism>
<dbReference type="PROSITE" id="PS50181">
    <property type="entry name" value="FBOX"/>
    <property type="match status" value="1"/>
</dbReference>
<dbReference type="EMBL" id="KN838657">
    <property type="protein sequence ID" value="KIJ98941.1"/>
    <property type="molecule type" value="Genomic_DNA"/>
</dbReference>
<reference evidence="3" key="2">
    <citation type="submission" date="2015-01" db="EMBL/GenBank/DDBJ databases">
        <title>Evolutionary Origins and Diversification of the Mycorrhizal Mutualists.</title>
        <authorList>
            <consortium name="DOE Joint Genome Institute"/>
            <consortium name="Mycorrhizal Genomics Consortium"/>
            <person name="Kohler A."/>
            <person name="Kuo A."/>
            <person name="Nagy L.G."/>
            <person name="Floudas D."/>
            <person name="Copeland A."/>
            <person name="Barry K.W."/>
            <person name="Cichocki N."/>
            <person name="Veneault-Fourrey C."/>
            <person name="LaButti K."/>
            <person name="Lindquist E.A."/>
            <person name="Lipzen A."/>
            <person name="Lundell T."/>
            <person name="Morin E."/>
            <person name="Murat C."/>
            <person name="Riley R."/>
            <person name="Ohm R."/>
            <person name="Sun H."/>
            <person name="Tunlid A."/>
            <person name="Henrissat B."/>
            <person name="Grigoriev I.V."/>
            <person name="Hibbett D.S."/>
            <person name="Martin F."/>
        </authorList>
    </citation>
    <scope>NUCLEOTIDE SEQUENCE [LARGE SCALE GENOMIC DNA]</scope>
    <source>
        <strain evidence="3">LaAM-08-1</strain>
    </source>
</reference>
<dbReference type="HOGENOM" id="CLU_027004_0_0_1"/>
<accession>A0A0C9XN17</accession>
<name>A0A0C9XN17_9AGAR</name>
<gene>
    <name evidence="2" type="ORF">K443DRAFT_133224</name>
</gene>
<evidence type="ECO:0000313" key="3">
    <source>
        <dbReference type="Proteomes" id="UP000054477"/>
    </source>
</evidence>
<dbReference type="CDD" id="cd09917">
    <property type="entry name" value="F-box_SF"/>
    <property type="match status" value="1"/>
</dbReference>
<proteinExistence type="predicted"/>
<protein>
    <recommendedName>
        <fullName evidence="1">F-box domain-containing protein</fullName>
    </recommendedName>
</protein>